<protein>
    <submittedName>
        <fullName evidence="1">Uncharacterized protein</fullName>
    </submittedName>
</protein>
<proteinExistence type="predicted"/>
<evidence type="ECO:0000313" key="2">
    <source>
        <dbReference type="Proteomes" id="UP001177021"/>
    </source>
</evidence>
<dbReference type="Proteomes" id="UP001177021">
    <property type="component" value="Unassembled WGS sequence"/>
</dbReference>
<name>A0ACB0M6V7_TRIPR</name>
<comment type="caution">
    <text evidence="1">The sequence shown here is derived from an EMBL/GenBank/DDBJ whole genome shotgun (WGS) entry which is preliminary data.</text>
</comment>
<keyword evidence="2" id="KW-1185">Reference proteome</keyword>
<accession>A0ACB0M6V7</accession>
<gene>
    <name evidence="1" type="ORF">MILVUS5_LOCUS39297</name>
</gene>
<sequence>MMDSREAMSFSGVPGSYYMHRGGVDVVGSGGSGGFQVPPGFRAMPNTGIIAQPNVRGQGGNVDSSSTFPMETQSHHSHGNFNHGINIGASSGGPSSEPVKKKRGRPRKYGPDGSVSLKLSPMSAPATISTQGSSTPSDKRGRGRPRGSGRKQQLATLGDWMTSSAGLAFSPHVITIGAGEDIAAKLLSLSQQRPRALCILSGTGIVSAVTLRQPASTNAGVSFEGKFQILSLSGSYLVAEDAGPSTRTGGISVSLSSRDGHVIGGGVAVLIAGSPIQVVVCSFVYGGSSKVKTIKQGATTTNGESSEAHDDKLASPASAPPSQNYISSPPGMWPRPQASDVKSAHTHTGFDLTRG</sequence>
<dbReference type="EMBL" id="CASHSV030000823">
    <property type="protein sequence ID" value="CAJ2676587.1"/>
    <property type="molecule type" value="Genomic_DNA"/>
</dbReference>
<evidence type="ECO:0000313" key="1">
    <source>
        <dbReference type="EMBL" id="CAJ2676587.1"/>
    </source>
</evidence>
<reference evidence="1" key="1">
    <citation type="submission" date="2023-10" db="EMBL/GenBank/DDBJ databases">
        <authorList>
            <person name="Rodriguez Cubillos JULIANA M."/>
            <person name="De Vega J."/>
        </authorList>
    </citation>
    <scope>NUCLEOTIDE SEQUENCE</scope>
</reference>
<organism evidence="1 2">
    <name type="scientific">Trifolium pratense</name>
    <name type="common">Red clover</name>
    <dbReference type="NCBI Taxonomy" id="57577"/>
    <lineage>
        <taxon>Eukaryota</taxon>
        <taxon>Viridiplantae</taxon>
        <taxon>Streptophyta</taxon>
        <taxon>Embryophyta</taxon>
        <taxon>Tracheophyta</taxon>
        <taxon>Spermatophyta</taxon>
        <taxon>Magnoliopsida</taxon>
        <taxon>eudicotyledons</taxon>
        <taxon>Gunneridae</taxon>
        <taxon>Pentapetalae</taxon>
        <taxon>rosids</taxon>
        <taxon>fabids</taxon>
        <taxon>Fabales</taxon>
        <taxon>Fabaceae</taxon>
        <taxon>Papilionoideae</taxon>
        <taxon>50 kb inversion clade</taxon>
        <taxon>NPAAA clade</taxon>
        <taxon>Hologalegina</taxon>
        <taxon>IRL clade</taxon>
        <taxon>Trifolieae</taxon>
        <taxon>Trifolium</taxon>
    </lineage>
</organism>